<dbReference type="OrthoDB" id="9797817at2"/>
<evidence type="ECO:0000256" key="3">
    <source>
        <dbReference type="ARBA" id="ARBA00022884"/>
    </source>
</evidence>
<dbReference type="GO" id="GO:0031564">
    <property type="term" value="P:transcription antitermination"/>
    <property type="evidence" value="ECO:0007669"/>
    <property type="project" value="UniProtKB-KW"/>
</dbReference>
<organism evidence="8 9">
    <name type="scientific">Rhodovarius crocodyli</name>
    <dbReference type="NCBI Taxonomy" id="1979269"/>
    <lineage>
        <taxon>Bacteria</taxon>
        <taxon>Pseudomonadati</taxon>
        <taxon>Pseudomonadota</taxon>
        <taxon>Alphaproteobacteria</taxon>
        <taxon>Acetobacterales</taxon>
        <taxon>Roseomonadaceae</taxon>
        <taxon>Rhodovarius</taxon>
    </lineage>
</organism>
<keyword evidence="2 6" id="KW-0889">Transcription antitermination</keyword>
<comment type="function">
    <text evidence="6">Involved in transcription antitermination. Required for transcription of ribosomal RNA (rRNA) genes. Binds specifically to the boxA antiterminator sequence of the ribosomal RNA (rrn) operons.</text>
</comment>
<dbReference type="InterPro" id="IPR006027">
    <property type="entry name" value="NusB_RsmB_TIM44"/>
</dbReference>
<dbReference type="InterPro" id="IPR035926">
    <property type="entry name" value="NusB-like_sf"/>
</dbReference>
<evidence type="ECO:0000256" key="5">
    <source>
        <dbReference type="ARBA" id="ARBA00023163"/>
    </source>
</evidence>
<keyword evidence="3 6" id="KW-0694">RNA-binding</keyword>
<dbReference type="AlphaFoldDB" id="A0A437M1K2"/>
<dbReference type="Pfam" id="PF01029">
    <property type="entry name" value="NusB"/>
    <property type="match status" value="1"/>
</dbReference>
<dbReference type="InterPro" id="IPR011605">
    <property type="entry name" value="NusB_fam"/>
</dbReference>
<dbReference type="Proteomes" id="UP000282957">
    <property type="component" value="Unassembled WGS sequence"/>
</dbReference>
<proteinExistence type="inferred from homology"/>
<dbReference type="EMBL" id="SACL01000010">
    <property type="protein sequence ID" value="RVT91591.1"/>
    <property type="molecule type" value="Genomic_DNA"/>
</dbReference>
<dbReference type="NCBIfam" id="TIGR01951">
    <property type="entry name" value="nusB"/>
    <property type="match status" value="1"/>
</dbReference>
<evidence type="ECO:0000259" key="7">
    <source>
        <dbReference type="Pfam" id="PF01029"/>
    </source>
</evidence>
<sequence length="159" mass="17032">MSQAPKGRPRTGARVAAVQALFQSEASGESAETVMNQFLRHRIGPQAGESFDDGRVAEADSALFISIVKKAGTHSVDLDAIISTHLAAGWPITKLDPVLRALLRAAAAELRDGKEPPARVIIREYLDIAHGFFTGEEPRFAAGVLDALARTLRPSEFTG</sequence>
<dbReference type="GO" id="GO:0006353">
    <property type="term" value="P:DNA-templated transcription termination"/>
    <property type="evidence" value="ECO:0007669"/>
    <property type="project" value="UniProtKB-UniRule"/>
</dbReference>
<feature type="domain" description="NusB/RsmB/TIM44" evidence="7">
    <location>
        <begin position="13"/>
        <end position="150"/>
    </location>
</feature>
<dbReference type="HAMAP" id="MF_00073">
    <property type="entry name" value="NusB"/>
    <property type="match status" value="1"/>
</dbReference>
<dbReference type="RefSeq" id="WP_127789695.1">
    <property type="nucleotide sequence ID" value="NZ_SACL01000010.1"/>
</dbReference>
<dbReference type="GO" id="GO:0003723">
    <property type="term" value="F:RNA binding"/>
    <property type="evidence" value="ECO:0007669"/>
    <property type="project" value="UniProtKB-UniRule"/>
</dbReference>
<evidence type="ECO:0000256" key="6">
    <source>
        <dbReference type="HAMAP-Rule" id="MF_00073"/>
    </source>
</evidence>
<keyword evidence="9" id="KW-1185">Reference proteome</keyword>
<accession>A0A437M1K2</accession>
<evidence type="ECO:0000313" key="9">
    <source>
        <dbReference type="Proteomes" id="UP000282957"/>
    </source>
</evidence>
<evidence type="ECO:0000256" key="1">
    <source>
        <dbReference type="ARBA" id="ARBA00005952"/>
    </source>
</evidence>
<comment type="similarity">
    <text evidence="1 6">Belongs to the NusB family.</text>
</comment>
<dbReference type="Gene3D" id="1.10.940.10">
    <property type="entry name" value="NusB-like"/>
    <property type="match status" value="1"/>
</dbReference>
<gene>
    <name evidence="6 8" type="primary">nusB</name>
    <name evidence="8" type="ORF">EOD42_21740</name>
</gene>
<keyword evidence="4 6" id="KW-0805">Transcription regulation</keyword>
<reference evidence="8 9" key="1">
    <citation type="submission" date="2019-01" db="EMBL/GenBank/DDBJ databases">
        <authorList>
            <person name="Chen W.-M."/>
        </authorList>
    </citation>
    <scope>NUCLEOTIDE SEQUENCE [LARGE SCALE GENOMIC DNA]</scope>
    <source>
        <strain evidence="8 9">CCP-6</strain>
    </source>
</reference>
<comment type="caution">
    <text evidence="8">The sequence shown here is derived from an EMBL/GenBank/DDBJ whole genome shotgun (WGS) entry which is preliminary data.</text>
</comment>
<evidence type="ECO:0000313" key="8">
    <source>
        <dbReference type="EMBL" id="RVT91591.1"/>
    </source>
</evidence>
<protein>
    <recommendedName>
        <fullName evidence="6">Transcription antitermination protein NusB</fullName>
    </recommendedName>
    <alternativeName>
        <fullName evidence="6">Antitermination factor NusB</fullName>
    </alternativeName>
</protein>
<dbReference type="SUPFAM" id="SSF48013">
    <property type="entry name" value="NusB-like"/>
    <property type="match status" value="1"/>
</dbReference>
<keyword evidence="5 6" id="KW-0804">Transcription</keyword>
<name>A0A437M1K2_9PROT</name>
<evidence type="ECO:0000256" key="2">
    <source>
        <dbReference type="ARBA" id="ARBA00022814"/>
    </source>
</evidence>
<evidence type="ECO:0000256" key="4">
    <source>
        <dbReference type="ARBA" id="ARBA00023015"/>
    </source>
</evidence>